<keyword evidence="3" id="KW-0645">Protease</keyword>
<feature type="transmembrane region" description="Helical" evidence="1">
    <location>
        <begin position="130"/>
        <end position="149"/>
    </location>
</feature>
<keyword evidence="1" id="KW-0812">Transmembrane</keyword>
<sequence length="666" mass="76698">MNLDHLSLSLLNFFDWVLKNSMMASVLVGLILLMKVILRNKLPPRWHYMLWLIIMVRLLLPWAPESSYSVYNFFTYGHESSQTADVSSINKIILDVSDSTAPIEEKQEPTISVFATEKKQDSTSISMYTLAFYVWLLGVVCLCIHTVIVNRRVYTHIKQQPAITDREIVDLFEECKKIMAIKQAIPLVLAGKISSPTVLGFIRPRVLLSDSLIRTLDHKQLGFIFYHELGHVKRRDVAINCLMYGLLILHWFNPILWYAYYRMREDQEIACDALALTFIGSEQKENYGHTLISLLEYYSKAQSLSSLANLTGYKKQLKRRMIMIKTFQKKSYRWSTLGLASLLALSSVSLVNAKETGQYSQESLDANLPSSPLIAAEVNRSSFATEQESNPIQQKERMIEQAKSFSFKEWTVDEFMVQKGMKSALESFYDQFPPAKAKITGSKVRSIRNGEKENEISLLLINNEKESFDLIFDTKTKKVTKCDQLVFDITESELPGTVQASLDTVYSLSTEAKNLKLRASTMYSDTMKGERQSKTYYFRFSDDRKVENSNKEFDIKLDETGKVQYFDFTKLPLVNIKGNTKEEKAQNLLKRLYREEANEYKIQKVNEISKDDPNYKEYVDFKRGAIVFIPTSSEKNPILVFFNTKDELTTIQVTTQDFLKDVGLLQ</sequence>
<evidence type="ECO:0000256" key="1">
    <source>
        <dbReference type="SAM" id="Phobius"/>
    </source>
</evidence>
<evidence type="ECO:0000313" key="4">
    <source>
        <dbReference type="Proteomes" id="UP000561326"/>
    </source>
</evidence>
<keyword evidence="3" id="KW-0378">Hydrolase</keyword>
<dbReference type="CDD" id="cd07341">
    <property type="entry name" value="M56_BlaR1_MecR1_like"/>
    <property type="match status" value="1"/>
</dbReference>
<dbReference type="RefSeq" id="WP_168976372.1">
    <property type="nucleotide sequence ID" value="NZ_JABAGO010000055.1"/>
</dbReference>
<feature type="transmembrane region" description="Helical" evidence="1">
    <location>
        <begin position="45"/>
        <end position="63"/>
    </location>
</feature>
<evidence type="ECO:0000259" key="2">
    <source>
        <dbReference type="Pfam" id="PF05569"/>
    </source>
</evidence>
<keyword evidence="1" id="KW-0472">Membrane</keyword>
<feature type="transmembrane region" description="Helical" evidence="1">
    <location>
        <begin position="237"/>
        <end position="260"/>
    </location>
</feature>
<dbReference type="Pfam" id="PF05569">
    <property type="entry name" value="Peptidase_M56"/>
    <property type="match status" value="1"/>
</dbReference>
<feature type="domain" description="Peptidase M56" evidence="2">
    <location>
        <begin position="17"/>
        <end position="324"/>
    </location>
</feature>
<protein>
    <submittedName>
        <fullName evidence="3">M48 family metalloprotease</fullName>
    </submittedName>
</protein>
<evidence type="ECO:0000313" key="3">
    <source>
        <dbReference type="EMBL" id="NMF00811.1"/>
    </source>
</evidence>
<gene>
    <name evidence="3" type="ORF">HF838_21535</name>
</gene>
<dbReference type="AlphaFoldDB" id="A0A848D566"/>
<dbReference type="InterPro" id="IPR052173">
    <property type="entry name" value="Beta-lactam_resp_regulator"/>
</dbReference>
<name>A0A848D566_ANEAE</name>
<comment type="caution">
    <text evidence="3">The sequence shown here is derived from an EMBL/GenBank/DDBJ whole genome shotgun (WGS) entry which is preliminary data.</text>
</comment>
<dbReference type="Gene3D" id="3.30.2010.10">
    <property type="entry name" value="Metalloproteases ('zincins'), catalytic domain"/>
    <property type="match status" value="1"/>
</dbReference>
<keyword evidence="3" id="KW-0482">Metalloprotease</keyword>
<feature type="transmembrane region" description="Helical" evidence="1">
    <location>
        <begin position="20"/>
        <end position="38"/>
    </location>
</feature>
<proteinExistence type="predicted"/>
<dbReference type="PANTHER" id="PTHR34978:SF3">
    <property type="entry name" value="SLR0241 PROTEIN"/>
    <property type="match status" value="1"/>
</dbReference>
<dbReference type="GO" id="GO:0006508">
    <property type="term" value="P:proteolysis"/>
    <property type="evidence" value="ECO:0007669"/>
    <property type="project" value="UniProtKB-KW"/>
</dbReference>
<dbReference type="EMBL" id="JABAGO010000055">
    <property type="protein sequence ID" value="NMF00811.1"/>
    <property type="molecule type" value="Genomic_DNA"/>
</dbReference>
<reference evidence="3 4" key="1">
    <citation type="submission" date="2020-04" db="EMBL/GenBank/DDBJ databases">
        <authorList>
            <person name="Hitch T.C.A."/>
            <person name="Wylensek D."/>
            <person name="Clavel T."/>
        </authorList>
    </citation>
    <scope>NUCLEOTIDE SEQUENCE [LARGE SCALE GENOMIC DNA]</scope>
    <source>
        <strain evidence="3 4">WB01_D5_05</strain>
    </source>
</reference>
<dbReference type="GO" id="GO:0008237">
    <property type="term" value="F:metallopeptidase activity"/>
    <property type="evidence" value="ECO:0007669"/>
    <property type="project" value="UniProtKB-KW"/>
</dbReference>
<keyword evidence="1" id="KW-1133">Transmembrane helix</keyword>
<dbReference type="InterPro" id="IPR008756">
    <property type="entry name" value="Peptidase_M56"/>
</dbReference>
<accession>A0A848D566</accession>
<dbReference type="Proteomes" id="UP000561326">
    <property type="component" value="Unassembled WGS sequence"/>
</dbReference>
<dbReference type="PANTHER" id="PTHR34978">
    <property type="entry name" value="POSSIBLE SENSOR-TRANSDUCER PROTEIN BLAR"/>
    <property type="match status" value="1"/>
</dbReference>
<organism evidence="3 4">
    <name type="scientific">Aneurinibacillus aneurinilyticus</name>
    <name type="common">Bacillus aneurinolyticus</name>
    <dbReference type="NCBI Taxonomy" id="1391"/>
    <lineage>
        <taxon>Bacteria</taxon>
        <taxon>Bacillati</taxon>
        <taxon>Bacillota</taxon>
        <taxon>Bacilli</taxon>
        <taxon>Bacillales</taxon>
        <taxon>Paenibacillaceae</taxon>
        <taxon>Aneurinibacillus group</taxon>
        <taxon>Aneurinibacillus</taxon>
    </lineage>
</organism>